<reference evidence="8 9" key="1">
    <citation type="submission" date="2021-01" db="EMBL/GenBank/DDBJ databases">
        <title>Tumebacillus sp. strain ITR2 16S ribosomal RNA gene Genome sequencing and assembly.</title>
        <authorList>
            <person name="Kang M."/>
        </authorList>
    </citation>
    <scope>NUCLEOTIDE SEQUENCE [LARGE SCALE GENOMIC DNA]</scope>
    <source>
        <strain evidence="8 9">ITR2</strain>
    </source>
</reference>
<dbReference type="PANTHER" id="PTHR46795:SF1">
    <property type="entry name" value="ABC TRANSPORTER PERMEASE PROTEIN"/>
    <property type="match status" value="1"/>
</dbReference>
<gene>
    <name evidence="8" type="ORF">JJB07_19060</name>
</gene>
<feature type="transmembrane region" description="Helical" evidence="6">
    <location>
        <begin position="103"/>
        <end position="126"/>
    </location>
</feature>
<dbReference type="PIRSF" id="PIRSF018968">
    <property type="entry name" value="ABC_permease_BceB"/>
    <property type="match status" value="1"/>
</dbReference>
<feature type="transmembrane region" description="Helical" evidence="6">
    <location>
        <begin position="533"/>
        <end position="557"/>
    </location>
</feature>
<feature type="transmembrane region" description="Helical" evidence="6">
    <location>
        <begin position="60"/>
        <end position="82"/>
    </location>
</feature>
<keyword evidence="6" id="KW-0813">Transport</keyword>
<keyword evidence="4 6" id="KW-1133">Transmembrane helix</keyword>
<feature type="transmembrane region" description="Helical" evidence="6">
    <location>
        <begin position="278"/>
        <end position="299"/>
    </location>
</feature>
<organism evidence="8 9">
    <name type="scientific">Tumebacillus amylolyticus</name>
    <dbReference type="NCBI Taxonomy" id="2801339"/>
    <lineage>
        <taxon>Bacteria</taxon>
        <taxon>Bacillati</taxon>
        <taxon>Bacillota</taxon>
        <taxon>Bacilli</taxon>
        <taxon>Bacillales</taxon>
        <taxon>Alicyclobacillaceae</taxon>
        <taxon>Tumebacillus</taxon>
    </lineage>
</organism>
<dbReference type="EMBL" id="JAEQNB010000006">
    <property type="protein sequence ID" value="MBL0388711.1"/>
    <property type="molecule type" value="Genomic_DNA"/>
</dbReference>
<keyword evidence="3 6" id="KW-0812">Transmembrane</keyword>
<dbReference type="Proteomes" id="UP000602284">
    <property type="component" value="Unassembled WGS sequence"/>
</dbReference>
<dbReference type="InterPro" id="IPR027022">
    <property type="entry name" value="ABC_permease_BceB-typ"/>
</dbReference>
<keyword evidence="9" id="KW-1185">Reference proteome</keyword>
<accession>A0ABS1JEK0</accession>
<comment type="similarity">
    <text evidence="6">Belongs to the ABC-4 integral membrane protein family.</text>
</comment>
<feature type="domain" description="ABC3 transporter permease C-terminal" evidence="7">
    <location>
        <begin position="538"/>
        <end position="647"/>
    </location>
</feature>
<dbReference type="InterPro" id="IPR052536">
    <property type="entry name" value="ABC-4_Integral_Memb_Prot"/>
</dbReference>
<name>A0ABS1JEK0_9BACL</name>
<evidence type="ECO:0000256" key="3">
    <source>
        <dbReference type="ARBA" id="ARBA00022692"/>
    </source>
</evidence>
<feature type="transmembrane region" description="Helical" evidence="6">
    <location>
        <begin position="21"/>
        <end position="40"/>
    </location>
</feature>
<dbReference type="RefSeq" id="WP_201637661.1">
    <property type="nucleotide sequence ID" value="NZ_JAEQNB010000006.1"/>
</dbReference>
<dbReference type="PANTHER" id="PTHR46795">
    <property type="entry name" value="ABC TRANSPORTER PERMEASE-RELATED-RELATED"/>
    <property type="match status" value="1"/>
</dbReference>
<evidence type="ECO:0000256" key="4">
    <source>
        <dbReference type="ARBA" id="ARBA00022989"/>
    </source>
</evidence>
<feature type="domain" description="ABC3 transporter permease C-terminal" evidence="7">
    <location>
        <begin position="63"/>
        <end position="174"/>
    </location>
</feature>
<evidence type="ECO:0000313" key="8">
    <source>
        <dbReference type="EMBL" id="MBL0388711.1"/>
    </source>
</evidence>
<proteinExistence type="inferred from homology"/>
<feature type="transmembrane region" description="Helical" evidence="6">
    <location>
        <begin position="229"/>
        <end position="249"/>
    </location>
</feature>
<sequence length="651" mass="72113">MEWRRLAFKNGWRNARRYAGYLASATLAVLVFFIFALFLHNPFVTEGHMNSSVRYIIEGFRYIVGAFAVVFIVFFHSSMMRYRNREFGLFLTLGMTPAQVGRMIFLEGLLLGGTALSIGMGLGLLFGKMFLLAIGNILGVSEPIPFVLPGAVFTSTITLFGAVFVLESLYLGVRMSLRTPKSLILGARTQQKAPKASLGRVLLSLVSLGLAYAMAVFLSAFIVITFFPILILVGIGTYFLFTQTMVFVLKSLRKRPLSGTALLVVSRLTFRMGDHARMLTLVTMLCAIVLTGMGAVTGIQSINDLNSTRVAPVALNVVYQDVKGDQLAAKPEAVRKILQAHGLGAGQELQAQMVLVQVQAADGSGKPVPTWAMRQVDFDQWTQRNLNAHPILSTYYKLPTEAKPGEPRLIVAYPLVMKELFPNHDVVVKSGTGSWSMLVEGQYDARVFNEDVTMPTDFVLVMDDSDFRQVQAQAAPESLWTTAGWMVPDWHDTKGAVQDLNQLAGEDVKQGRALVSNTLGVFEQGNQVLEVTLFAGLFVSTLFFLASCSAIYFRLFAQQEEDARQFASLRRIGFERAEAGRVLTVELMLLFFLPFLVAVLHSSVAMQDLSNLLAVQGSVWSSYLLVVGISILCFLAYYLVARVRYLRQVWR</sequence>
<feature type="transmembrane region" description="Helical" evidence="6">
    <location>
        <begin position="620"/>
        <end position="641"/>
    </location>
</feature>
<evidence type="ECO:0000256" key="1">
    <source>
        <dbReference type="ARBA" id="ARBA00004651"/>
    </source>
</evidence>
<dbReference type="Pfam" id="PF02687">
    <property type="entry name" value="FtsX"/>
    <property type="match status" value="2"/>
</dbReference>
<evidence type="ECO:0000256" key="2">
    <source>
        <dbReference type="ARBA" id="ARBA00022475"/>
    </source>
</evidence>
<keyword evidence="2 6" id="KW-1003">Cell membrane</keyword>
<evidence type="ECO:0000256" key="6">
    <source>
        <dbReference type="PIRNR" id="PIRNR018968"/>
    </source>
</evidence>
<feature type="transmembrane region" description="Helical" evidence="6">
    <location>
        <begin position="578"/>
        <end position="600"/>
    </location>
</feature>
<feature type="transmembrane region" description="Helical" evidence="6">
    <location>
        <begin position="201"/>
        <end position="223"/>
    </location>
</feature>
<comment type="subcellular location">
    <subcellularLocation>
        <location evidence="1 6">Cell membrane</location>
        <topology evidence="1 6">Multi-pass membrane protein</topology>
    </subcellularLocation>
</comment>
<protein>
    <submittedName>
        <fullName evidence="8">ABC transporter permease</fullName>
    </submittedName>
</protein>
<evidence type="ECO:0000313" key="9">
    <source>
        <dbReference type="Proteomes" id="UP000602284"/>
    </source>
</evidence>
<feature type="transmembrane region" description="Helical" evidence="6">
    <location>
        <begin position="146"/>
        <end position="173"/>
    </location>
</feature>
<evidence type="ECO:0000259" key="7">
    <source>
        <dbReference type="Pfam" id="PF02687"/>
    </source>
</evidence>
<keyword evidence="5 6" id="KW-0472">Membrane</keyword>
<dbReference type="InterPro" id="IPR003838">
    <property type="entry name" value="ABC3_permease_C"/>
</dbReference>
<evidence type="ECO:0000256" key="5">
    <source>
        <dbReference type="ARBA" id="ARBA00023136"/>
    </source>
</evidence>
<comment type="caution">
    <text evidence="8">The sequence shown here is derived from an EMBL/GenBank/DDBJ whole genome shotgun (WGS) entry which is preliminary data.</text>
</comment>